<accession>A0ABT9BEG9</accession>
<sequence>MKSLLSLSLLLCADALPEVSENRARTISPLPISVDSHFNPAALRQQFAKASSDKAAAEKLYKQLADYKGHDAVVMAYKGAAEAIRARDASMFDKLTFIQQANRSFEQAVSLAPDNAEVRFLRFSVESNLPSFLGMSKHVEEDKALLLRAALEHPASGLDAEAFNFVRRYLVERGHVSEAEAQQLNKVAG</sequence>
<reference evidence="1" key="1">
    <citation type="submission" date="2023-07" db="EMBL/GenBank/DDBJ databases">
        <authorList>
            <person name="Kim M.K."/>
        </authorList>
    </citation>
    <scope>NUCLEOTIDE SEQUENCE</scope>
    <source>
        <strain evidence="1">ASUV-10-1</strain>
    </source>
</reference>
<gene>
    <name evidence="1" type="ORF">Q5H93_18080</name>
</gene>
<evidence type="ECO:0008006" key="3">
    <source>
        <dbReference type="Google" id="ProtNLM"/>
    </source>
</evidence>
<dbReference type="EMBL" id="JAUQSY010000013">
    <property type="protein sequence ID" value="MDO7876660.1"/>
    <property type="molecule type" value="Genomic_DNA"/>
</dbReference>
<evidence type="ECO:0000313" key="2">
    <source>
        <dbReference type="Proteomes" id="UP001176429"/>
    </source>
</evidence>
<dbReference type="Proteomes" id="UP001176429">
    <property type="component" value="Unassembled WGS sequence"/>
</dbReference>
<proteinExistence type="predicted"/>
<name>A0ABT9BEG9_9BACT</name>
<protein>
    <recommendedName>
        <fullName evidence="3">Tetratricopeptide repeat protein</fullName>
    </recommendedName>
</protein>
<dbReference type="RefSeq" id="WP_305008035.1">
    <property type="nucleotide sequence ID" value="NZ_JAUQSY010000013.1"/>
</dbReference>
<comment type="caution">
    <text evidence="1">The sequence shown here is derived from an EMBL/GenBank/DDBJ whole genome shotgun (WGS) entry which is preliminary data.</text>
</comment>
<evidence type="ECO:0000313" key="1">
    <source>
        <dbReference type="EMBL" id="MDO7876660.1"/>
    </source>
</evidence>
<organism evidence="1 2">
    <name type="scientific">Hymenobacter aranciens</name>
    <dbReference type="NCBI Taxonomy" id="3063996"/>
    <lineage>
        <taxon>Bacteria</taxon>
        <taxon>Pseudomonadati</taxon>
        <taxon>Bacteroidota</taxon>
        <taxon>Cytophagia</taxon>
        <taxon>Cytophagales</taxon>
        <taxon>Hymenobacteraceae</taxon>
        <taxon>Hymenobacter</taxon>
    </lineage>
</organism>
<keyword evidence="2" id="KW-1185">Reference proteome</keyword>